<dbReference type="Proteomes" id="UP001175228">
    <property type="component" value="Unassembled WGS sequence"/>
</dbReference>
<keyword evidence="3" id="KW-1185">Reference proteome</keyword>
<reference evidence="2" key="1">
    <citation type="submission" date="2023-06" db="EMBL/GenBank/DDBJ databases">
        <authorList>
            <consortium name="Lawrence Berkeley National Laboratory"/>
            <person name="Ahrendt S."/>
            <person name="Sahu N."/>
            <person name="Indic B."/>
            <person name="Wong-Bajracharya J."/>
            <person name="Merenyi Z."/>
            <person name="Ke H.-M."/>
            <person name="Monk M."/>
            <person name="Kocsube S."/>
            <person name="Drula E."/>
            <person name="Lipzen A."/>
            <person name="Balint B."/>
            <person name="Henrissat B."/>
            <person name="Andreopoulos B."/>
            <person name="Martin F.M."/>
            <person name="Harder C.B."/>
            <person name="Rigling D."/>
            <person name="Ford K.L."/>
            <person name="Foster G.D."/>
            <person name="Pangilinan J."/>
            <person name="Papanicolaou A."/>
            <person name="Barry K."/>
            <person name="LaButti K."/>
            <person name="Viragh M."/>
            <person name="Koriabine M."/>
            <person name="Yan M."/>
            <person name="Riley R."/>
            <person name="Champramary S."/>
            <person name="Plett K.L."/>
            <person name="Tsai I.J."/>
            <person name="Slot J."/>
            <person name="Sipos G."/>
            <person name="Plett J."/>
            <person name="Nagy L.G."/>
            <person name="Grigoriev I.V."/>
        </authorList>
    </citation>
    <scope>NUCLEOTIDE SEQUENCE</scope>
    <source>
        <strain evidence="2">HWK02</strain>
    </source>
</reference>
<accession>A0AA39PAE4</accession>
<organism evidence="2 3">
    <name type="scientific">Armillaria luteobubalina</name>
    <dbReference type="NCBI Taxonomy" id="153913"/>
    <lineage>
        <taxon>Eukaryota</taxon>
        <taxon>Fungi</taxon>
        <taxon>Dikarya</taxon>
        <taxon>Basidiomycota</taxon>
        <taxon>Agaricomycotina</taxon>
        <taxon>Agaricomycetes</taxon>
        <taxon>Agaricomycetidae</taxon>
        <taxon>Agaricales</taxon>
        <taxon>Marasmiineae</taxon>
        <taxon>Physalacriaceae</taxon>
        <taxon>Armillaria</taxon>
    </lineage>
</organism>
<dbReference type="EMBL" id="JAUEPU010000081">
    <property type="protein sequence ID" value="KAK0480399.1"/>
    <property type="molecule type" value="Genomic_DNA"/>
</dbReference>
<feature type="region of interest" description="Disordered" evidence="1">
    <location>
        <begin position="147"/>
        <end position="192"/>
    </location>
</feature>
<name>A0AA39PAE4_9AGAR</name>
<dbReference type="AlphaFoldDB" id="A0AA39PAE4"/>
<evidence type="ECO:0000313" key="3">
    <source>
        <dbReference type="Proteomes" id="UP001175228"/>
    </source>
</evidence>
<protein>
    <submittedName>
        <fullName evidence="2">Uncharacterized protein</fullName>
    </submittedName>
</protein>
<evidence type="ECO:0000256" key="1">
    <source>
        <dbReference type="SAM" id="MobiDB-lite"/>
    </source>
</evidence>
<sequence>MTFGECQGRITGILQYVTDGSRSSISLVDFSLRPPRQQLLNRPKDKLGGLLDIYITLRHGGTMRQLLQKREGSTLQRWEPGTGVDCRGGSDESVQREGRIMRARIVNVGLKSARSNAFGRTSLGTRRRYRQRNPIWDVGRNLRKEERARRTRKGKSACGRASMRRDVDETELLSTRADGSREESGPCGDGLTENLKERAAVKRAQKGGYRRDGQTDKRSRVDIRVAVRGTGALFKETARVVDSHSTGREDFERDVDGALPFEFHPPPMPPPSLLQHTILREYDVVRPINH</sequence>
<gene>
    <name evidence="2" type="ORF">EDD18DRAFT_1113501</name>
</gene>
<evidence type="ECO:0000313" key="2">
    <source>
        <dbReference type="EMBL" id="KAK0480399.1"/>
    </source>
</evidence>
<proteinExistence type="predicted"/>
<comment type="caution">
    <text evidence="2">The sequence shown here is derived from an EMBL/GenBank/DDBJ whole genome shotgun (WGS) entry which is preliminary data.</text>
</comment>